<feature type="region of interest" description="Disordered" evidence="1">
    <location>
        <begin position="67"/>
        <end position="126"/>
    </location>
</feature>
<evidence type="ECO:0000313" key="2">
    <source>
        <dbReference type="EMBL" id="KAF5679886.1"/>
    </source>
</evidence>
<gene>
    <name evidence="2" type="ORF">FDENT_8600</name>
</gene>
<feature type="compositionally biased region" description="Polar residues" evidence="1">
    <location>
        <begin position="68"/>
        <end position="96"/>
    </location>
</feature>
<proteinExistence type="predicted"/>
<dbReference type="Proteomes" id="UP000562682">
    <property type="component" value="Unassembled WGS sequence"/>
</dbReference>
<accession>A0A8H5TZA9</accession>
<dbReference type="AlphaFoldDB" id="A0A8H5TZA9"/>
<dbReference type="EMBL" id="JAAOAK010000251">
    <property type="protein sequence ID" value="KAF5679886.1"/>
    <property type="molecule type" value="Genomic_DNA"/>
</dbReference>
<keyword evidence="3" id="KW-1185">Reference proteome</keyword>
<sequence>MRSKDTNDWPPSSREVGSLEPQMSDIVGTDSYFLSIGSRSQDGVLERPSHCKNFGYWMIKVIADRRSSNSPIPTTSTASIREQPTVTLCNNNQQPSRGGFGHGRGGRRNFSDEWTEERDARPEAPVAKTAIAEALQAELQERAAKRQKVEEKDE</sequence>
<evidence type="ECO:0000256" key="1">
    <source>
        <dbReference type="SAM" id="MobiDB-lite"/>
    </source>
</evidence>
<comment type="caution">
    <text evidence="2">The sequence shown here is derived from an EMBL/GenBank/DDBJ whole genome shotgun (WGS) entry which is preliminary data.</text>
</comment>
<feature type="region of interest" description="Disordered" evidence="1">
    <location>
        <begin position="1"/>
        <end position="23"/>
    </location>
</feature>
<name>A0A8H5TZA9_9HYPO</name>
<reference evidence="2 3" key="1">
    <citation type="submission" date="2020-05" db="EMBL/GenBank/DDBJ databases">
        <title>Identification and distribution of gene clusters putatively required for synthesis of sphingolipid metabolism inhibitors in phylogenetically diverse species of the filamentous fungus Fusarium.</title>
        <authorList>
            <person name="Kim H.-S."/>
            <person name="Busman M."/>
            <person name="Brown D.W."/>
            <person name="Divon H."/>
            <person name="Uhlig S."/>
            <person name="Proctor R.H."/>
        </authorList>
    </citation>
    <scope>NUCLEOTIDE SEQUENCE [LARGE SCALE GENOMIC DNA]</scope>
    <source>
        <strain evidence="2 3">NRRL 25311</strain>
    </source>
</reference>
<organism evidence="2 3">
    <name type="scientific">Fusarium denticulatum</name>
    <dbReference type="NCBI Taxonomy" id="48507"/>
    <lineage>
        <taxon>Eukaryota</taxon>
        <taxon>Fungi</taxon>
        <taxon>Dikarya</taxon>
        <taxon>Ascomycota</taxon>
        <taxon>Pezizomycotina</taxon>
        <taxon>Sordariomycetes</taxon>
        <taxon>Hypocreomycetidae</taxon>
        <taxon>Hypocreales</taxon>
        <taxon>Nectriaceae</taxon>
        <taxon>Fusarium</taxon>
        <taxon>Fusarium fujikuroi species complex</taxon>
    </lineage>
</organism>
<evidence type="ECO:0000313" key="3">
    <source>
        <dbReference type="Proteomes" id="UP000562682"/>
    </source>
</evidence>
<protein>
    <submittedName>
        <fullName evidence="2">Uncharacterized protein</fullName>
    </submittedName>
</protein>